<accession>A0ABR7Z2A6</accession>
<dbReference type="Pfam" id="PF06532">
    <property type="entry name" value="NrsF"/>
    <property type="match status" value="1"/>
</dbReference>
<feature type="transmembrane region" description="Helical" evidence="1">
    <location>
        <begin position="125"/>
        <end position="145"/>
    </location>
</feature>
<protein>
    <submittedName>
        <fullName evidence="2">DUF1109 domain-containing protein</fullName>
    </submittedName>
</protein>
<evidence type="ECO:0000313" key="2">
    <source>
        <dbReference type="EMBL" id="MBD1599625.1"/>
    </source>
</evidence>
<dbReference type="InterPro" id="IPR009495">
    <property type="entry name" value="NrsF"/>
</dbReference>
<feature type="transmembrane region" description="Helical" evidence="1">
    <location>
        <begin position="188"/>
        <end position="207"/>
    </location>
</feature>
<sequence length="213" mass="21796">MRTDDLISLLEGSAGSVAPHWVARRLGWAIVLAVAGACVLMLGTLGIRPDLAEAATQARFWLKVLFAAALVGGCAWVCARLGRPGVALGGAWLGIAVPVAALWVASVAVLAAVPPGQLWPLLAGQTWAVCPLAIALLSVPGFIALMHAMGGMAPTRLRPAGAAAGLLAGAAATLVYCLHCPEMQIPFWGAWYVLGMALPAVAGAALGPRVLKW</sequence>
<keyword evidence="1" id="KW-0812">Transmembrane</keyword>
<evidence type="ECO:0000256" key="1">
    <source>
        <dbReference type="SAM" id="Phobius"/>
    </source>
</evidence>
<reference evidence="2 3" key="1">
    <citation type="journal article" date="2020" name="Insects">
        <title>Bacteria Belonging to Pseudomonas typographi sp. nov. from the Bark Beetle Ips typographus Have Genomic Potential to Aid in the Host Ecology.</title>
        <authorList>
            <person name="Peral-Aranega E."/>
            <person name="Saati-Santamaria Z."/>
            <person name="Kolarik M."/>
            <person name="Rivas R."/>
            <person name="Garcia-Fraile P."/>
        </authorList>
    </citation>
    <scope>NUCLEOTIDE SEQUENCE [LARGE SCALE GENOMIC DNA]</scope>
    <source>
        <strain evidence="2 3">CA3A</strain>
    </source>
</reference>
<keyword evidence="1" id="KW-0472">Membrane</keyword>
<comment type="caution">
    <text evidence="2">The sequence shown here is derived from an EMBL/GenBank/DDBJ whole genome shotgun (WGS) entry which is preliminary data.</text>
</comment>
<feature type="transmembrane region" description="Helical" evidence="1">
    <location>
        <begin position="157"/>
        <end position="176"/>
    </location>
</feature>
<keyword evidence="3" id="KW-1185">Reference proteome</keyword>
<proteinExistence type="predicted"/>
<keyword evidence="1" id="KW-1133">Transmembrane helix</keyword>
<feature type="transmembrane region" description="Helical" evidence="1">
    <location>
        <begin position="60"/>
        <end position="79"/>
    </location>
</feature>
<evidence type="ECO:0000313" key="3">
    <source>
        <dbReference type="Proteomes" id="UP000805841"/>
    </source>
</evidence>
<name>A0ABR7Z2A6_9PSED</name>
<organism evidence="2 3">
    <name type="scientific">Pseudomonas typographi</name>
    <dbReference type="NCBI Taxonomy" id="2715964"/>
    <lineage>
        <taxon>Bacteria</taxon>
        <taxon>Pseudomonadati</taxon>
        <taxon>Pseudomonadota</taxon>
        <taxon>Gammaproteobacteria</taxon>
        <taxon>Pseudomonadales</taxon>
        <taxon>Pseudomonadaceae</taxon>
        <taxon>Pseudomonas</taxon>
    </lineage>
</organism>
<feature type="transmembrane region" description="Helical" evidence="1">
    <location>
        <begin position="91"/>
        <end position="113"/>
    </location>
</feature>
<feature type="transmembrane region" description="Helical" evidence="1">
    <location>
        <begin position="26"/>
        <end position="48"/>
    </location>
</feature>
<dbReference type="EMBL" id="JAAOCA010000014">
    <property type="protein sequence ID" value="MBD1599625.1"/>
    <property type="molecule type" value="Genomic_DNA"/>
</dbReference>
<dbReference type="Proteomes" id="UP000805841">
    <property type="component" value="Unassembled WGS sequence"/>
</dbReference>
<dbReference type="RefSeq" id="WP_190421195.1">
    <property type="nucleotide sequence ID" value="NZ_JAAOCA010000014.1"/>
</dbReference>
<gene>
    <name evidence="2" type="ORF">HAQ05_13035</name>
</gene>